<feature type="region of interest" description="Disordered" evidence="1">
    <location>
        <begin position="27"/>
        <end position="51"/>
    </location>
</feature>
<keyword evidence="3" id="KW-1185">Reference proteome</keyword>
<accession>A0AAD1T1S8</accession>
<dbReference type="AlphaFoldDB" id="A0AAD1T1S8"/>
<proteinExistence type="predicted"/>
<evidence type="ECO:0000256" key="1">
    <source>
        <dbReference type="SAM" id="MobiDB-lite"/>
    </source>
</evidence>
<gene>
    <name evidence="2" type="ORF">PECUL_23A061801</name>
</gene>
<evidence type="ECO:0000313" key="3">
    <source>
        <dbReference type="Proteomes" id="UP001295444"/>
    </source>
</evidence>
<dbReference type="Proteomes" id="UP001295444">
    <property type="component" value="Chromosome 08"/>
</dbReference>
<protein>
    <submittedName>
        <fullName evidence="2">Uncharacterized protein</fullName>
    </submittedName>
</protein>
<evidence type="ECO:0000313" key="2">
    <source>
        <dbReference type="EMBL" id="CAH2313010.1"/>
    </source>
</evidence>
<sequence>MAVTSKAFLRRFFNESAASYRKAKMALTSRQHDSPPLSPTVSAASGEESYL</sequence>
<name>A0AAD1T1S8_PELCU</name>
<reference evidence="2" key="1">
    <citation type="submission" date="2022-03" db="EMBL/GenBank/DDBJ databases">
        <authorList>
            <person name="Alioto T."/>
            <person name="Alioto T."/>
            <person name="Gomez Garrido J."/>
        </authorList>
    </citation>
    <scope>NUCLEOTIDE SEQUENCE</scope>
</reference>
<organism evidence="2 3">
    <name type="scientific">Pelobates cultripes</name>
    <name type="common">Western spadefoot toad</name>
    <dbReference type="NCBI Taxonomy" id="61616"/>
    <lineage>
        <taxon>Eukaryota</taxon>
        <taxon>Metazoa</taxon>
        <taxon>Chordata</taxon>
        <taxon>Craniata</taxon>
        <taxon>Vertebrata</taxon>
        <taxon>Euteleostomi</taxon>
        <taxon>Amphibia</taxon>
        <taxon>Batrachia</taxon>
        <taxon>Anura</taxon>
        <taxon>Pelobatoidea</taxon>
        <taxon>Pelobatidae</taxon>
        <taxon>Pelobates</taxon>
    </lineage>
</organism>
<dbReference type="EMBL" id="OW240919">
    <property type="protein sequence ID" value="CAH2313010.1"/>
    <property type="molecule type" value="Genomic_DNA"/>
</dbReference>